<dbReference type="CDD" id="cd00143">
    <property type="entry name" value="PP2Cc"/>
    <property type="match status" value="1"/>
</dbReference>
<comment type="cofactor">
    <cofactor evidence="1">
        <name>Mn(2+)</name>
        <dbReference type="ChEBI" id="CHEBI:29035"/>
    </cofactor>
</comment>
<dbReference type="GO" id="GO:0009738">
    <property type="term" value="P:abscisic acid-activated signaling pathway"/>
    <property type="evidence" value="ECO:0007669"/>
    <property type="project" value="UniProtKB-ARBA"/>
</dbReference>
<comment type="caution">
    <text evidence="15">The sequence shown here is derived from an EMBL/GenBank/DDBJ whole genome shotgun (WGS) entry which is preliminary data.</text>
</comment>
<dbReference type="InterPro" id="IPR000222">
    <property type="entry name" value="PP2C_BS"/>
</dbReference>
<evidence type="ECO:0000256" key="9">
    <source>
        <dbReference type="ARBA" id="ARBA00023211"/>
    </source>
</evidence>
<keyword evidence="5" id="KW-0479">Metal-binding</keyword>
<reference evidence="16" key="1">
    <citation type="journal article" date="2019" name="Gigascience">
        <title>De novo genome assembly of the endangered Acer yangbiense, a plant species with extremely small populations endemic to Yunnan Province, China.</title>
        <authorList>
            <person name="Yang J."/>
            <person name="Wariss H.M."/>
            <person name="Tao L."/>
            <person name="Zhang R."/>
            <person name="Yun Q."/>
            <person name="Hollingsworth P."/>
            <person name="Dao Z."/>
            <person name="Luo G."/>
            <person name="Guo H."/>
            <person name="Ma Y."/>
            <person name="Sun W."/>
        </authorList>
    </citation>
    <scope>NUCLEOTIDE SEQUENCE [LARGE SCALE GENOMIC DNA]</scope>
    <source>
        <strain evidence="16">cv. Malutang</strain>
    </source>
</reference>
<keyword evidence="6 12" id="KW-0378">Hydrolase</keyword>
<dbReference type="GO" id="GO:0004722">
    <property type="term" value="F:protein serine/threonine phosphatase activity"/>
    <property type="evidence" value="ECO:0007669"/>
    <property type="project" value="UniProtKB-EC"/>
</dbReference>
<sequence>MSCSVAVSSSPVFSPSSSLFCNKPSILSPSPETLTLSLAHSKFPSSSSLSSPTTAQSSPSPSSPFRFRLQKQPTGLSSSSSSSSSLLGSDQALGSGSGSGSPQTILKRKRPGKLDIPVAEMSFAGVAMTPREIRRDELEEEREGSYSVYCKRGRREAMEDRFSAVVNFHGDQKQAFFGVFDGHGGAKAAEFAAENLDKNILEEVTRRVDDDGDHEIEEAIKRGYLNTDSEFLKEDVRGGSCCVTALIRNGNLVVSNAGDCRAVMSSAGGLAKALTSDHRPSREDEKNRIETLGGYVDLCHGMWRVQGSLAVSRGIGDRHLKQWVIAEPETKILQIKPEHEFVILASDGLWDKVSNQEAVDIARPFCIGGMDAPKPMMACKKLVELSVSRGSIDDISVMLIQLGRYI</sequence>
<comment type="catalytic activity">
    <reaction evidence="11">
        <text>O-phospho-L-threonyl-[protein] + H2O = L-threonyl-[protein] + phosphate</text>
        <dbReference type="Rhea" id="RHEA:47004"/>
        <dbReference type="Rhea" id="RHEA-COMP:11060"/>
        <dbReference type="Rhea" id="RHEA-COMP:11605"/>
        <dbReference type="ChEBI" id="CHEBI:15377"/>
        <dbReference type="ChEBI" id="CHEBI:30013"/>
        <dbReference type="ChEBI" id="CHEBI:43474"/>
        <dbReference type="ChEBI" id="CHEBI:61977"/>
        <dbReference type="EC" id="3.1.3.16"/>
    </reaction>
</comment>
<feature type="domain" description="PPM-type phosphatase" evidence="14">
    <location>
        <begin position="145"/>
        <end position="402"/>
    </location>
</feature>
<evidence type="ECO:0000256" key="5">
    <source>
        <dbReference type="ARBA" id="ARBA00022723"/>
    </source>
</evidence>
<dbReference type="SMART" id="SM00332">
    <property type="entry name" value="PP2Cc"/>
    <property type="match status" value="1"/>
</dbReference>
<comment type="catalytic activity">
    <reaction evidence="10">
        <text>O-phospho-L-seryl-[protein] + H2O = L-seryl-[protein] + phosphate</text>
        <dbReference type="Rhea" id="RHEA:20629"/>
        <dbReference type="Rhea" id="RHEA-COMP:9863"/>
        <dbReference type="Rhea" id="RHEA-COMP:11604"/>
        <dbReference type="ChEBI" id="CHEBI:15377"/>
        <dbReference type="ChEBI" id="CHEBI:29999"/>
        <dbReference type="ChEBI" id="CHEBI:43474"/>
        <dbReference type="ChEBI" id="CHEBI:83421"/>
        <dbReference type="EC" id="3.1.3.16"/>
    </reaction>
</comment>
<comment type="similarity">
    <text evidence="3 12">Belongs to the PP2C family.</text>
</comment>
<evidence type="ECO:0000256" key="2">
    <source>
        <dbReference type="ARBA" id="ARBA00001946"/>
    </source>
</evidence>
<evidence type="ECO:0000256" key="3">
    <source>
        <dbReference type="ARBA" id="ARBA00006702"/>
    </source>
</evidence>
<dbReference type="FunFam" id="3.60.40.10:FF:000044">
    <property type="entry name" value="probable protein phosphatase 2C 25"/>
    <property type="match status" value="1"/>
</dbReference>
<dbReference type="Pfam" id="PF00481">
    <property type="entry name" value="PP2C"/>
    <property type="match status" value="1"/>
</dbReference>
<dbReference type="PROSITE" id="PS01032">
    <property type="entry name" value="PPM_1"/>
    <property type="match status" value="1"/>
</dbReference>
<organism evidence="15 16">
    <name type="scientific">Acer yangbiense</name>
    <dbReference type="NCBI Taxonomy" id="1000413"/>
    <lineage>
        <taxon>Eukaryota</taxon>
        <taxon>Viridiplantae</taxon>
        <taxon>Streptophyta</taxon>
        <taxon>Embryophyta</taxon>
        <taxon>Tracheophyta</taxon>
        <taxon>Spermatophyta</taxon>
        <taxon>Magnoliopsida</taxon>
        <taxon>eudicotyledons</taxon>
        <taxon>Gunneridae</taxon>
        <taxon>Pentapetalae</taxon>
        <taxon>rosids</taxon>
        <taxon>malvids</taxon>
        <taxon>Sapindales</taxon>
        <taxon>Sapindaceae</taxon>
        <taxon>Hippocastanoideae</taxon>
        <taxon>Acereae</taxon>
        <taxon>Acer</taxon>
    </lineage>
</organism>
<evidence type="ECO:0000256" key="4">
    <source>
        <dbReference type="ARBA" id="ARBA00013081"/>
    </source>
</evidence>
<proteinExistence type="inferred from homology"/>
<dbReference type="InterPro" id="IPR001932">
    <property type="entry name" value="PPM-type_phosphatase-like_dom"/>
</dbReference>
<evidence type="ECO:0000313" key="16">
    <source>
        <dbReference type="Proteomes" id="UP000323000"/>
    </source>
</evidence>
<dbReference type="PANTHER" id="PTHR47992">
    <property type="entry name" value="PROTEIN PHOSPHATASE"/>
    <property type="match status" value="1"/>
</dbReference>
<feature type="compositionally biased region" description="Low complexity" evidence="13">
    <location>
        <begin position="75"/>
        <end position="94"/>
    </location>
</feature>
<keyword evidence="16" id="KW-1185">Reference proteome</keyword>
<evidence type="ECO:0000313" key="15">
    <source>
        <dbReference type="EMBL" id="TXG74416.1"/>
    </source>
</evidence>
<dbReference type="OrthoDB" id="10264738at2759"/>
<dbReference type="GO" id="GO:0046872">
    <property type="term" value="F:metal ion binding"/>
    <property type="evidence" value="ECO:0007669"/>
    <property type="project" value="UniProtKB-KW"/>
</dbReference>
<feature type="region of interest" description="Disordered" evidence="13">
    <location>
        <begin position="41"/>
        <end position="112"/>
    </location>
</feature>
<dbReference type="InterPro" id="IPR036457">
    <property type="entry name" value="PPM-type-like_dom_sf"/>
</dbReference>
<evidence type="ECO:0000256" key="13">
    <source>
        <dbReference type="SAM" id="MobiDB-lite"/>
    </source>
</evidence>
<dbReference type="SUPFAM" id="SSF81606">
    <property type="entry name" value="PP2C-like"/>
    <property type="match status" value="1"/>
</dbReference>
<dbReference type="Gene3D" id="3.60.40.10">
    <property type="entry name" value="PPM-type phosphatase domain"/>
    <property type="match status" value="1"/>
</dbReference>
<evidence type="ECO:0000256" key="1">
    <source>
        <dbReference type="ARBA" id="ARBA00001936"/>
    </source>
</evidence>
<accession>A0A5C7J176</accession>
<dbReference type="Proteomes" id="UP000323000">
    <property type="component" value="Chromosome 1"/>
</dbReference>
<keyword evidence="7" id="KW-0460">Magnesium</keyword>
<gene>
    <name evidence="15" type="ORF">EZV62_002995</name>
</gene>
<dbReference type="InterPro" id="IPR015655">
    <property type="entry name" value="PP2C"/>
</dbReference>
<evidence type="ECO:0000256" key="10">
    <source>
        <dbReference type="ARBA" id="ARBA00047761"/>
    </source>
</evidence>
<dbReference type="SMART" id="SM00331">
    <property type="entry name" value="PP2C_SIG"/>
    <property type="match status" value="1"/>
</dbReference>
<comment type="cofactor">
    <cofactor evidence="2">
        <name>Mg(2+)</name>
        <dbReference type="ChEBI" id="CHEBI:18420"/>
    </cofactor>
</comment>
<keyword evidence="9" id="KW-0464">Manganese</keyword>
<evidence type="ECO:0000256" key="12">
    <source>
        <dbReference type="RuleBase" id="RU003465"/>
    </source>
</evidence>
<evidence type="ECO:0000256" key="7">
    <source>
        <dbReference type="ARBA" id="ARBA00022842"/>
    </source>
</evidence>
<dbReference type="EMBL" id="VAHF01000001">
    <property type="protein sequence ID" value="TXG74416.1"/>
    <property type="molecule type" value="Genomic_DNA"/>
</dbReference>
<name>A0A5C7J176_9ROSI</name>
<protein>
    <recommendedName>
        <fullName evidence="4">protein-serine/threonine phosphatase</fullName>
        <ecNumber evidence="4">3.1.3.16</ecNumber>
    </recommendedName>
</protein>
<evidence type="ECO:0000256" key="6">
    <source>
        <dbReference type="ARBA" id="ARBA00022801"/>
    </source>
</evidence>
<dbReference type="PROSITE" id="PS51746">
    <property type="entry name" value="PPM_2"/>
    <property type="match status" value="1"/>
</dbReference>
<dbReference type="EC" id="3.1.3.16" evidence="4"/>
<keyword evidence="8 12" id="KW-0904">Protein phosphatase</keyword>
<evidence type="ECO:0000256" key="8">
    <source>
        <dbReference type="ARBA" id="ARBA00022912"/>
    </source>
</evidence>
<feature type="compositionally biased region" description="Low complexity" evidence="13">
    <location>
        <begin position="41"/>
        <end position="65"/>
    </location>
</feature>
<evidence type="ECO:0000256" key="11">
    <source>
        <dbReference type="ARBA" id="ARBA00048336"/>
    </source>
</evidence>
<evidence type="ECO:0000259" key="14">
    <source>
        <dbReference type="PROSITE" id="PS51746"/>
    </source>
</evidence>
<dbReference type="AlphaFoldDB" id="A0A5C7J176"/>